<dbReference type="Gene3D" id="2.20.25.240">
    <property type="match status" value="1"/>
</dbReference>
<gene>
    <name evidence="1" type="ORF">KQX54_000558</name>
</gene>
<dbReference type="EMBL" id="JAHXZJ010001282">
    <property type="protein sequence ID" value="KAH0553068.1"/>
    <property type="molecule type" value="Genomic_DNA"/>
</dbReference>
<protein>
    <recommendedName>
        <fullName evidence="3">FLYWCH-type domain-containing protein</fullName>
    </recommendedName>
</protein>
<name>A0AAV7IHV1_COTGL</name>
<comment type="caution">
    <text evidence="1">The sequence shown here is derived from an EMBL/GenBank/DDBJ whole genome shotgun (WGS) entry which is preliminary data.</text>
</comment>
<reference evidence="1 2" key="1">
    <citation type="journal article" date="2021" name="J. Hered.">
        <title>A chromosome-level genome assembly of the parasitoid wasp, Cotesia glomerata (Hymenoptera: Braconidae).</title>
        <authorList>
            <person name="Pinto B.J."/>
            <person name="Weis J.J."/>
            <person name="Gamble T."/>
            <person name="Ode P.J."/>
            <person name="Paul R."/>
            <person name="Zaspel J.M."/>
        </authorList>
    </citation>
    <scope>NUCLEOTIDE SEQUENCE [LARGE SCALE GENOMIC DNA]</scope>
    <source>
        <strain evidence="1">CgM1</strain>
    </source>
</reference>
<accession>A0AAV7IHV1</accession>
<proteinExistence type="predicted"/>
<evidence type="ECO:0000313" key="2">
    <source>
        <dbReference type="Proteomes" id="UP000826195"/>
    </source>
</evidence>
<keyword evidence="2" id="KW-1185">Reference proteome</keyword>
<evidence type="ECO:0008006" key="3">
    <source>
        <dbReference type="Google" id="ProtNLM"/>
    </source>
</evidence>
<organism evidence="1 2">
    <name type="scientific">Cotesia glomerata</name>
    <name type="common">Lepidopteran parasitic wasp</name>
    <name type="synonym">Apanteles glomeratus</name>
    <dbReference type="NCBI Taxonomy" id="32391"/>
    <lineage>
        <taxon>Eukaryota</taxon>
        <taxon>Metazoa</taxon>
        <taxon>Ecdysozoa</taxon>
        <taxon>Arthropoda</taxon>
        <taxon>Hexapoda</taxon>
        <taxon>Insecta</taxon>
        <taxon>Pterygota</taxon>
        <taxon>Neoptera</taxon>
        <taxon>Endopterygota</taxon>
        <taxon>Hymenoptera</taxon>
        <taxon>Apocrita</taxon>
        <taxon>Ichneumonoidea</taxon>
        <taxon>Braconidae</taxon>
        <taxon>Microgastrinae</taxon>
        <taxon>Cotesia</taxon>
    </lineage>
</organism>
<dbReference type="Proteomes" id="UP000826195">
    <property type="component" value="Unassembled WGS sequence"/>
</dbReference>
<feature type="non-terminal residue" evidence="1">
    <location>
        <position position="101"/>
    </location>
</feature>
<sequence>MIGLRSQRPGTLRFLHDGHMYHHDARYYNDDEEYVCSLRTSKLFKCLATASVDEKGDVDVFGIHTHCRRFASEELRKQEMIMELKQRAITSNDSPNNIFNA</sequence>
<dbReference type="AlphaFoldDB" id="A0AAV7IHV1"/>
<evidence type="ECO:0000313" key="1">
    <source>
        <dbReference type="EMBL" id="KAH0553068.1"/>
    </source>
</evidence>